<dbReference type="Gene3D" id="3.30.710.10">
    <property type="entry name" value="Potassium Channel Kv1.1, Chain A"/>
    <property type="match status" value="1"/>
</dbReference>
<evidence type="ECO:0000259" key="3">
    <source>
        <dbReference type="PROSITE" id="PS50097"/>
    </source>
</evidence>
<evidence type="ECO:0000256" key="1">
    <source>
        <dbReference type="ARBA" id="ARBA00004906"/>
    </source>
</evidence>
<dbReference type="PROSITE" id="PS50144">
    <property type="entry name" value="MATH"/>
    <property type="match status" value="1"/>
</dbReference>
<dbReference type="PROSITE" id="PS50097">
    <property type="entry name" value="BTB"/>
    <property type="match status" value="1"/>
</dbReference>
<organism evidence="5">
    <name type="scientific">Oryza punctata</name>
    <name type="common">Red rice</name>
    <dbReference type="NCBI Taxonomy" id="4537"/>
    <lineage>
        <taxon>Eukaryota</taxon>
        <taxon>Viridiplantae</taxon>
        <taxon>Streptophyta</taxon>
        <taxon>Embryophyta</taxon>
        <taxon>Tracheophyta</taxon>
        <taxon>Spermatophyta</taxon>
        <taxon>Magnoliopsida</taxon>
        <taxon>Liliopsida</taxon>
        <taxon>Poales</taxon>
        <taxon>Poaceae</taxon>
        <taxon>BOP clade</taxon>
        <taxon>Oryzoideae</taxon>
        <taxon>Oryzeae</taxon>
        <taxon>Oryzinae</taxon>
        <taxon>Oryza</taxon>
    </lineage>
</organism>
<dbReference type="HOGENOM" id="CLU_004253_2_0_1"/>
<dbReference type="InterPro" id="IPR002083">
    <property type="entry name" value="MATH/TRAF_dom"/>
</dbReference>
<evidence type="ECO:0000313" key="6">
    <source>
        <dbReference type="Proteomes" id="UP000026962"/>
    </source>
</evidence>
<dbReference type="PANTHER" id="PTHR26379:SF511">
    <property type="entry name" value="OS02G0311150 PROTEIN"/>
    <property type="match status" value="1"/>
</dbReference>
<dbReference type="PANTHER" id="PTHR26379">
    <property type="entry name" value="BTB/POZ AND MATH DOMAIN-CONTAINING PROTEIN 1"/>
    <property type="match status" value="1"/>
</dbReference>
<dbReference type="GO" id="GO:0016567">
    <property type="term" value="P:protein ubiquitination"/>
    <property type="evidence" value="ECO:0007669"/>
    <property type="project" value="InterPro"/>
</dbReference>
<dbReference type="Pfam" id="PF00651">
    <property type="entry name" value="BTB"/>
    <property type="match status" value="1"/>
</dbReference>
<reference evidence="5" key="2">
    <citation type="submission" date="2018-05" db="EMBL/GenBank/DDBJ databases">
        <title>OpunRS2 (Oryza punctata Reference Sequence Version 2).</title>
        <authorList>
            <person name="Zhang J."/>
            <person name="Kudrna D."/>
            <person name="Lee S."/>
            <person name="Talag J."/>
            <person name="Welchert J."/>
            <person name="Wing R.A."/>
        </authorList>
    </citation>
    <scope>NUCLEOTIDE SEQUENCE [LARGE SCALE GENOMIC DNA]</scope>
</reference>
<accession>A0A0E0JYY4</accession>
<dbReference type="InterPro" id="IPR000210">
    <property type="entry name" value="BTB/POZ_dom"/>
</dbReference>
<sequence>MLTTASSPPPTSTTGRRSCVSSAIVAETVRGSHTLKIDGYSRAKATVRNGRFVQSVLFSAGGHDWVISAASTAKDDVLAEFSFSVLDKYGNPAPGYTCTSNGVRVFSTKGYISWATDKFIKIADFEGSPLITADDRVTIRCDVTVIKGFCPQESEVQRKFVVVPPGNLDRHLGDLFENMDGAYVKFEVGEERFSAHRCVLAARSCVFKAELFGAMKARHGDKPIKVEDMEASVFKSLLHFVYTDSLPEMEDDQLEEHAADVVLVQHFLVAADRYNVERLKLMCEERLCEHIDSDMVASSLALAEQHSCHGLKEACFQFLVSPSNLEKMMASDGFEHLKSSCPSVLKELITS</sequence>
<dbReference type="Pfam" id="PF24570">
    <property type="entry name" value="BACK_BPM_SPOP"/>
    <property type="match status" value="1"/>
</dbReference>
<proteinExistence type="inferred from homology"/>
<dbReference type="SUPFAM" id="SSF54695">
    <property type="entry name" value="POZ domain"/>
    <property type="match status" value="1"/>
</dbReference>
<dbReference type="CDD" id="cd00121">
    <property type="entry name" value="MATH"/>
    <property type="match status" value="1"/>
</dbReference>
<dbReference type="Gene3D" id="2.60.210.10">
    <property type="entry name" value="Apoptosis, Tumor Necrosis Factor Receptor Associated Protein 2, Chain A"/>
    <property type="match status" value="1"/>
</dbReference>
<dbReference type="InterPro" id="IPR045005">
    <property type="entry name" value="BPM1-6"/>
</dbReference>
<dbReference type="Gramene" id="OPUNC02G12300.1">
    <property type="protein sequence ID" value="OPUNC02G12300.1"/>
    <property type="gene ID" value="OPUNC02G12300"/>
</dbReference>
<dbReference type="Proteomes" id="UP000026962">
    <property type="component" value="Chromosome 2"/>
</dbReference>
<dbReference type="Gene3D" id="1.25.40.420">
    <property type="match status" value="1"/>
</dbReference>
<dbReference type="STRING" id="4537.A0A0E0JYY4"/>
<dbReference type="EnsemblPlants" id="OPUNC02G12300.1">
    <property type="protein sequence ID" value="OPUNC02G12300.1"/>
    <property type="gene ID" value="OPUNC02G12300"/>
</dbReference>
<feature type="domain" description="BTB" evidence="3">
    <location>
        <begin position="182"/>
        <end position="250"/>
    </location>
</feature>
<dbReference type="AlphaFoldDB" id="A0A0E0JYY4"/>
<dbReference type="CDD" id="cd18280">
    <property type="entry name" value="BTB_POZ_BPM_plant"/>
    <property type="match status" value="1"/>
</dbReference>
<dbReference type="InterPro" id="IPR056423">
    <property type="entry name" value="BACK_BPM_SPOP"/>
</dbReference>
<dbReference type="eggNOG" id="KOG1987">
    <property type="taxonomic scope" value="Eukaryota"/>
</dbReference>
<comment type="pathway">
    <text evidence="1">Protein modification; protein ubiquitination.</text>
</comment>
<feature type="domain" description="MATH" evidence="4">
    <location>
        <begin position="30"/>
        <end position="143"/>
    </location>
</feature>
<evidence type="ECO:0000259" key="4">
    <source>
        <dbReference type="PROSITE" id="PS50144"/>
    </source>
</evidence>
<dbReference type="InterPro" id="IPR008974">
    <property type="entry name" value="TRAF-like"/>
</dbReference>
<comment type="similarity">
    <text evidence="2">Belongs to the Tdpoz family.</text>
</comment>
<evidence type="ECO:0000256" key="2">
    <source>
        <dbReference type="ARBA" id="ARBA00010846"/>
    </source>
</evidence>
<name>A0A0E0JYY4_ORYPU</name>
<protein>
    <recommendedName>
        <fullName evidence="7">BTB domain-containing protein</fullName>
    </recommendedName>
</protein>
<dbReference type="OMA" id="IFSAHKC"/>
<dbReference type="SUPFAM" id="SSF49599">
    <property type="entry name" value="TRAF domain-like"/>
    <property type="match status" value="1"/>
</dbReference>
<evidence type="ECO:0008006" key="7">
    <source>
        <dbReference type="Google" id="ProtNLM"/>
    </source>
</evidence>
<reference evidence="5" key="1">
    <citation type="submission" date="2015-04" db="UniProtKB">
        <authorList>
            <consortium name="EnsemblPlants"/>
        </authorList>
    </citation>
    <scope>IDENTIFICATION</scope>
</reference>
<evidence type="ECO:0000313" key="5">
    <source>
        <dbReference type="EnsemblPlants" id="OPUNC02G12300.1"/>
    </source>
</evidence>
<dbReference type="InterPro" id="IPR011333">
    <property type="entry name" value="SKP1/BTB/POZ_sf"/>
</dbReference>
<dbReference type="SMART" id="SM00225">
    <property type="entry name" value="BTB"/>
    <property type="match status" value="1"/>
</dbReference>
<keyword evidence="6" id="KW-1185">Reference proteome</keyword>